<dbReference type="Pfam" id="PF05470">
    <property type="entry name" value="eIF-3c_N"/>
    <property type="match status" value="1"/>
</dbReference>
<evidence type="ECO:0000256" key="1">
    <source>
        <dbReference type="SAM" id="MobiDB-lite"/>
    </source>
</evidence>
<protein>
    <recommendedName>
        <fullName evidence="2">Eukaryotic translation initiation factor 3 subunit C N-terminal domain-containing protein</fullName>
    </recommendedName>
</protein>
<dbReference type="GO" id="GO:0005852">
    <property type="term" value="C:eukaryotic translation initiation factor 3 complex"/>
    <property type="evidence" value="ECO:0007669"/>
    <property type="project" value="InterPro"/>
</dbReference>
<sequence>GPAQFAASKEGKKATNAALSAAQTHAQQTVDDLDSDQESNDSFWKQDSDSESESSDNAQYTTMRERFLKKTVTDKDDDDVVATKRKERKDKEKQRRVVKESAHAEDDGGGEWETVKGGTAIQSEKFKMFGKDEEITPSLVIMKLNEIISYR</sequence>
<dbReference type="InterPro" id="IPR008905">
    <property type="entry name" value="EIF3C_N_dom"/>
</dbReference>
<name>A0A1B6EW83_9HEMI</name>
<evidence type="ECO:0000313" key="3">
    <source>
        <dbReference type="EMBL" id="JAS42235.1"/>
    </source>
</evidence>
<organism evidence="3">
    <name type="scientific">Cuerna arida</name>
    <dbReference type="NCBI Taxonomy" id="1464854"/>
    <lineage>
        <taxon>Eukaryota</taxon>
        <taxon>Metazoa</taxon>
        <taxon>Ecdysozoa</taxon>
        <taxon>Arthropoda</taxon>
        <taxon>Hexapoda</taxon>
        <taxon>Insecta</taxon>
        <taxon>Pterygota</taxon>
        <taxon>Neoptera</taxon>
        <taxon>Paraneoptera</taxon>
        <taxon>Hemiptera</taxon>
        <taxon>Auchenorrhyncha</taxon>
        <taxon>Membracoidea</taxon>
        <taxon>Cicadellidae</taxon>
        <taxon>Cicadellinae</taxon>
        <taxon>Proconiini</taxon>
        <taxon>Cuerna</taxon>
    </lineage>
</organism>
<feature type="compositionally biased region" description="Basic and acidic residues" evidence="1">
    <location>
        <begin position="85"/>
        <end position="106"/>
    </location>
</feature>
<dbReference type="GO" id="GO:0031369">
    <property type="term" value="F:translation initiation factor binding"/>
    <property type="evidence" value="ECO:0007669"/>
    <property type="project" value="InterPro"/>
</dbReference>
<dbReference type="AlphaFoldDB" id="A0A1B6EW83"/>
<feature type="domain" description="Eukaryotic translation initiation factor 3 subunit C N-terminal" evidence="2">
    <location>
        <begin position="7"/>
        <end position="151"/>
    </location>
</feature>
<feature type="region of interest" description="Disordered" evidence="1">
    <location>
        <begin position="85"/>
        <end position="115"/>
    </location>
</feature>
<proteinExistence type="predicted"/>
<gene>
    <name evidence="3" type="ORF">g.8045</name>
</gene>
<accession>A0A1B6EW83</accession>
<dbReference type="EMBL" id="GECZ01027534">
    <property type="protein sequence ID" value="JAS42235.1"/>
    <property type="molecule type" value="Transcribed_RNA"/>
</dbReference>
<feature type="non-terminal residue" evidence="3">
    <location>
        <position position="1"/>
    </location>
</feature>
<evidence type="ECO:0000259" key="2">
    <source>
        <dbReference type="Pfam" id="PF05470"/>
    </source>
</evidence>
<feature type="compositionally biased region" description="Polar residues" evidence="1">
    <location>
        <begin position="17"/>
        <end position="30"/>
    </location>
</feature>
<reference evidence="3" key="1">
    <citation type="submission" date="2015-11" db="EMBL/GenBank/DDBJ databases">
        <title>De novo transcriptome assembly of four potential Pierce s Disease insect vectors from Arizona vineyards.</title>
        <authorList>
            <person name="Tassone E.E."/>
        </authorList>
    </citation>
    <scope>NUCLEOTIDE SEQUENCE</scope>
</reference>
<feature type="region of interest" description="Disordered" evidence="1">
    <location>
        <begin position="1"/>
        <end position="61"/>
    </location>
</feature>
<dbReference type="GO" id="GO:0003743">
    <property type="term" value="F:translation initiation factor activity"/>
    <property type="evidence" value="ECO:0007669"/>
    <property type="project" value="InterPro"/>
</dbReference>
<feature type="non-terminal residue" evidence="3">
    <location>
        <position position="151"/>
    </location>
</feature>